<dbReference type="Pfam" id="PF03765">
    <property type="entry name" value="CRAL_TRIO_N"/>
    <property type="match status" value="1"/>
</dbReference>
<dbReference type="InterPro" id="IPR011074">
    <property type="entry name" value="CRAL/TRIO_N_dom"/>
</dbReference>
<evidence type="ECO:0000256" key="1">
    <source>
        <dbReference type="SAM" id="MobiDB-lite"/>
    </source>
</evidence>
<organism evidence="3 4">
    <name type="scientific">Puccinia graminis f. sp. tritici</name>
    <dbReference type="NCBI Taxonomy" id="56615"/>
    <lineage>
        <taxon>Eukaryota</taxon>
        <taxon>Fungi</taxon>
        <taxon>Dikarya</taxon>
        <taxon>Basidiomycota</taxon>
        <taxon>Pucciniomycotina</taxon>
        <taxon>Pucciniomycetes</taxon>
        <taxon>Pucciniales</taxon>
        <taxon>Pucciniaceae</taxon>
        <taxon>Puccinia</taxon>
    </lineage>
</organism>
<evidence type="ECO:0000313" key="3">
    <source>
        <dbReference type="EMBL" id="KAA1132591.1"/>
    </source>
</evidence>
<dbReference type="PROSITE" id="PS50191">
    <property type="entry name" value="CRAL_TRIO"/>
    <property type="match status" value="1"/>
</dbReference>
<feature type="compositionally biased region" description="Low complexity" evidence="1">
    <location>
        <begin position="375"/>
        <end position="390"/>
    </location>
</feature>
<feature type="compositionally biased region" description="Polar residues" evidence="1">
    <location>
        <begin position="97"/>
        <end position="106"/>
    </location>
</feature>
<feature type="compositionally biased region" description="Low complexity" evidence="1">
    <location>
        <begin position="546"/>
        <end position="564"/>
    </location>
</feature>
<dbReference type="AlphaFoldDB" id="A0A5B0S347"/>
<feature type="compositionally biased region" description="Basic and acidic residues" evidence="1">
    <location>
        <begin position="404"/>
        <end position="436"/>
    </location>
</feature>
<feature type="region of interest" description="Disordered" evidence="1">
    <location>
        <begin position="357"/>
        <end position="459"/>
    </location>
</feature>
<evidence type="ECO:0000259" key="2">
    <source>
        <dbReference type="PROSITE" id="PS50191"/>
    </source>
</evidence>
<dbReference type="GO" id="GO:0008526">
    <property type="term" value="F:phosphatidylinositol transfer activity"/>
    <property type="evidence" value="ECO:0007669"/>
    <property type="project" value="TreeGrafter"/>
</dbReference>
<dbReference type="PANTHER" id="PTHR45824">
    <property type="entry name" value="GH16843P"/>
    <property type="match status" value="1"/>
</dbReference>
<dbReference type="CDD" id="cd00170">
    <property type="entry name" value="SEC14"/>
    <property type="match status" value="1"/>
</dbReference>
<dbReference type="Gene3D" id="3.40.525.10">
    <property type="entry name" value="CRAL-TRIO lipid binding domain"/>
    <property type="match status" value="1"/>
</dbReference>
<protein>
    <recommendedName>
        <fullName evidence="2">CRAL-TRIO domain-containing protein</fullName>
    </recommendedName>
</protein>
<dbReference type="PANTHER" id="PTHR45824:SF29">
    <property type="entry name" value="GH16843P"/>
    <property type="match status" value="1"/>
</dbReference>
<feature type="region of interest" description="Disordered" evidence="1">
    <location>
        <begin position="1"/>
        <end position="52"/>
    </location>
</feature>
<feature type="region of interest" description="Disordered" evidence="1">
    <location>
        <begin position="471"/>
        <end position="491"/>
    </location>
</feature>
<reference evidence="3 4" key="1">
    <citation type="submission" date="2019-05" db="EMBL/GenBank/DDBJ databases">
        <title>Emergence of the Ug99 lineage of the wheat stem rust pathogen through somatic hybridization.</title>
        <authorList>
            <person name="Li F."/>
            <person name="Upadhyaya N.M."/>
            <person name="Sperschneider J."/>
            <person name="Matny O."/>
            <person name="Nguyen-Phuc H."/>
            <person name="Mago R."/>
            <person name="Raley C."/>
            <person name="Miller M.E."/>
            <person name="Silverstein K.A.T."/>
            <person name="Henningsen E."/>
            <person name="Hirsch C.D."/>
            <person name="Visser B."/>
            <person name="Pretorius Z.A."/>
            <person name="Steffenson B.J."/>
            <person name="Schwessinger B."/>
            <person name="Dodds P.N."/>
            <person name="Figueroa M."/>
        </authorList>
    </citation>
    <scope>NUCLEOTIDE SEQUENCE [LARGE SCALE GENOMIC DNA]</scope>
    <source>
        <strain evidence="3 4">Ug99</strain>
    </source>
</reference>
<dbReference type="InterPro" id="IPR036273">
    <property type="entry name" value="CRAL/TRIO_N_dom_sf"/>
</dbReference>
<sequence length="616" mass="68853">MTNREQAEPSPTTTMIADQAKTKKHFPSFWNTLKHPSPHTSALPLPTSDESLTDSQRSVYQFLVDSLSSPDFELPVTTPPTGSGGSRLQPKGDELPNQEQSSRRLTQSEKCFCSREAIFRVCRATKWDPHRALKRLIDTLAWRREFEVERIDYRLLSVEAETGKQFTLGYDNHQRPVLYMFPYRQNTKPSRDQIRLLVWYLERTIALMPPGVESLTLVIDFGGPDAARIKGPGTQPTPIAVAKEVLKILQTYYCERLAQAICINVPWIFWGFLKLLTPFIDPKTAEKVLFDPVVSEHVPSEQLLKKGFNGTLDFQYDHEVYFKLFAELTAHRQEKMMARYARYGNGKIGMSEYVLRGGNSRMDKKEGRREQSVGTSSSTTAISRRSATSSPAVLNFGTRSASPIDDRPRQLDDPDTRVKPEKEPKLSNVDRHRPPDLMDLSDTSTRTSKGCCGSPNHLKNVKLAPAGERIASSRPLSPHSFSSSPSPIDQHSRQLDAINEDQRMTSTKKPAKCLFSFHSKKTSKTNRGVTTDPMPRTTPEPSHGTASSAVVSRSLPSAAASSSSNPQARHSISAGARQLYQPFLEGARIGHHDHVPLGSLQADSVGSSRRIRRICS</sequence>
<name>A0A5B0S347_PUCGR</name>
<evidence type="ECO:0000313" key="4">
    <source>
        <dbReference type="Proteomes" id="UP000325313"/>
    </source>
</evidence>
<comment type="caution">
    <text evidence="3">The sequence shown here is derived from an EMBL/GenBank/DDBJ whole genome shotgun (WGS) entry which is preliminary data.</text>
</comment>
<feature type="domain" description="CRAL-TRIO" evidence="2">
    <location>
        <begin position="155"/>
        <end position="316"/>
    </location>
</feature>
<proteinExistence type="predicted"/>
<feature type="region of interest" description="Disordered" evidence="1">
    <location>
        <begin position="503"/>
        <end position="572"/>
    </location>
</feature>
<feature type="region of interest" description="Disordered" evidence="1">
    <location>
        <begin position="71"/>
        <end position="106"/>
    </location>
</feature>
<dbReference type="SUPFAM" id="SSF52087">
    <property type="entry name" value="CRAL/TRIO domain"/>
    <property type="match status" value="1"/>
</dbReference>
<feature type="region of interest" description="Disordered" evidence="1">
    <location>
        <begin position="597"/>
        <end position="616"/>
    </location>
</feature>
<dbReference type="InterPro" id="IPR052578">
    <property type="entry name" value="PI_Transfer_CRAL-TRIO"/>
</dbReference>
<dbReference type="EMBL" id="VDEP01000078">
    <property type="protein sequence ID" value="KAA1132591.1"/>
    <property type="molecule type" value="Genomic_DNA"/>
</dbReference>
<dbReference type="Pfam" id="PF00650">
    <property type="entry name" value="CRAL_TRIO"/>
    <property type="match status" value="1"/>
</dbReference>
<feature type="compositionally biased region" description="Low complexity" evidence="1">
    <location>
        <begin position="472"/>
        <end position="487"/>
    </location>
</feature>
<feature type="compositionally biased region" description="Basic and acidic residues" evidence="1">
    <location>
        <begin position="361"/>
        <end position="371"/>
    </location>
</feature>
<dbReference type="Proteomes" id="UP000325313">
    <property type="component" value="Unassembled WGS sequence"/>
</dbReference>
<dbReference type="InterPro" id="IPR036865">
    <property type="entry name" value="CRAL-TRIO_dom_sf"/>
</dbReference>
<gene>
    <name evidence="3" type="ORF">PGTUg99_011235</name>
</gene>
<accession>A0A5B0S347</accession>
<dbReference type="InterPro" id="IPR001251">
    <property type="entry name" value="CRAL-TRIO_dom"/>
</dbReference>
<dbReference type="SMART" id="SM00516">
    <property type="entry name" value="SEC14"/>
    <property type="match status" value="1"/>
</dbReference>
<feature type="compositionally biased region" description="Polar residues" evidence="1">
    <location>
        <begin position="1"/>
        <end position="16"/>
    </location>
</feature>
<dbReference type="SUPFAM" id="SSF46938">
    <property type="entry name" value="CRAL/TRIO N-terminal domain"/>
    <property type="match status" value="1"/>
</dbReference>